<evidence type="ECO:0000256" key="1">
    <source>
        <dbReference type="ARBA" id="ARBA00004123"/>
    </source>
</evidence>
<comment type="caution">
    <text evidence="9">The sequence shown here is derived from an EMBL/GenBank/DDBJ whole genome shotgun (WGS) entry which is preliminary data.</text>
</comment>
<dbReference type="EMBL" id="JABTTQ020000011">
    <property type="protein sequence ID" value="KAK6146314.1"/>
    <property type="molecule type" value="Genomic_DNA"/>
</dbReference>
<accession>A0ABR0WJN3</accession>
<dbReference type="PANTHER" id="PTHR13690">
    <property type="entry name" value="TRANSCRIPTION FACTOR POSF21-RELATED"/>
    <property type="match status" value="1"/>
</dbReference>
<dbReference type="PANTHER" id="PTHR13690:SF124">
    <property type="entry name" value="TRANSCRIPTION FACTOR RF2A"/>
    <property type="match status" value="1"/>
</dbReference>
<proteinExistence type="predicted"/>
<evidence type="ECO:0000256" key="2">
    <source>
        <dbReference type="ARBA" id="ARBA00023015"/>
    </source>
</evidence>
<protein>
    <recommendedName>
        <fullName evidence="8">BZIP domain-containing protein</fullName>
    </recommendedName>
</protein>
<evidence type="ECO:0000313" key="9">
    <source>
        <dbReference type="EMBL" id="KAK6146314.1"/>
    </source>
</evidence>
<feature type="region of interest" description="Disordered" evidence="7">
    <location>
        <begin position="139"/>
        <end position="169"/>
    </location>
</feature>
<dbReference type="Proteomes" id="UP001318860">
    <property type="component" value="Unassembled WGS sequence"/>
</dbReference>
<feature type="region of interest" description="Disordered" evidence="7">
    <location>
        <begin position="397"/>
        <end position="419"/>
    </location>
</feature>
<dbReference type="InterPro" id="IPR046347">
    <property type="entry name" value="bZIP_sf"/>
</dbReference>
<dbReference type="SMART" id="SM00338">
    <property type="entry name" value="BRLZ"/>
    <property type="match status" value="1"/>
</dbReference>
<dbReference type="PROSITE" id="PS50217">
    <property type="entry name" value="BZIP"/>
    <property type="match status" value="1"/>
</dbReference>
<keyword evidence="2" id="KW-0805">Transcription regulation</keyword>
<keyword evidence="5" id="KW-0539">Nucleus</keyword>
<feature type="compositionally biased region" description="Polar residues" evidence="7">
    <location>
        <begin position="139"/>
        <end position="167"/>
    </location>
</feature>
<feature type="coiled-coil region" evidence="6">
    <location>
        <begin position="244"/>
        <end position="299"/>
    </location>
</feature>
<name>A0ABR0WJN3_REHGL</name>
<keyword evidence="10" id="KW-1185">Reference proteome</keyword>
<feature type="region of interest" description="Disordered" evidence="7">
    <location>
        <begin position="174"/>
        <end position="193"/>
    </location>
</feature>
<feature type="domain" description="BZIP" evidence="8">
    <location>
        <begin position="226"/>
        <end position="289"/>
    </location>
</feature>
<keyword evidence="4" id="KW-0804">Transcription</keyword>
<feature type="region of interest" description="Disordered" evidence="7">
    <location>
        <begin position="1"/>
        <end position="87"/>
    </location>
</feature>
<gene>
    <name evidence="9" type="ORF">DH2020_020183</name>
</gene>
<dbReference type="SUPFAM" id="SSF57959">
    <property type="entry name" value="Leucine zipper domain"/>
    <property type="match status" value="1"/>
</dbReference>
<dbReference type="InterPro" id="IPR004827">
    <property type="entry name" value="bZIP"/>
</dbReference>
<dbReference type="CDD" id="cd14703">
    <property type="entry name" value="bZIP_plant_RF2"/>
    <property type="match status" value="1"/>
</dbReference>
<keyword evidence="6" id="KW-0175">Coiled coil</keyword>
<comment type="subcellular location">
    <subcellularLocation>
        <location evidence="1">Nucleus</location>
    </subcellularLocation>
</comment>
<keyword evidence="3" id="KW-0238">DNA-binding</keyword>
<evidence type="ECO:0000256" key="3">
    <source>
        <dbReference type="ARBA" id="ARBA00023125"/>
    </source>
</evidence>
<feature type="compositionally biased region" description="Polar residues" evidence="7">
    <location>
        <begin position="184"/>
        <end position="193"/>
    </location>
</feature>
<feature type="compositionally biased region" description="Polar residues" evidence="7">
    <location>
        <begin position="24"/>
        <end position="36"/>
    </location>
</feature>
<sequence length="506" mass="55971">MDKDKSHHGSGSLLPPSGRYSVFSPPNNSYNMKSEQSGPSNLPPLGPGSSSEQGHFGHGMQSDSSRFSHDISRMPDNPPKNMGHRRAHSEILTLPDDISFDSDLGVVGGFDGPSFSDETEEDLLSMYLDMDKFNSTSATSANQVGESSNSLAAEPGSSSALANQSADNVAATLSEKPRIRHQHSQSMDGSTTIKPEMLMSGSEDPSAGDSKKAMSAAKLAELALIDPKRAKRIWANRQSAARSKERKMRYIAELERKVQTLQTEATSLSAQLTLLQRDTNGLTAENSELKLRLQTMEQQVHLQDGVLTGILLHLNTALNDALKEEIQHLKVLTGQTIANNGAMMNFPTSYGANQQYYTNNQAMHTLLTAQQLQQLQIHSQKQQTQQQFQQHQLHQFQQQQMQSQSSMQQQEQQQAGNVKLRSCMPSSVKKDHTPDGSLVKFAMEGEVEPDNIVENEGSELKHLVKLQKNETMKCVIGQIKLLKRFAVYYSIGIPPLSLVDWMIWIV</sequence>
<dbReference type="Pfam" id="PF00170">
    <property type="entry name" value="bZIP_1"/>
    <property type="match status" value="1"/>
</dbReference>
<dbReference type="InterPro" id="IPR044759">
    <property type="entry name" value="bZIP_RF2"/>
</dbReference>
<evidence type="ECO:0000256" key="6">
    <source>
        <dbReference type="SAM" id="Coils"/>
    </source>
</evidence>
<reference evidence="9 10" key="1">
    <citation type="journal article" date="2021" name="Comput. Struct. Biotechnol. J.">
        <title>De novo genome assembly of the potent medicinal plant Rehmannia glutinosa using nanopore technology.</title>
        <authorList>
            <person name="Ma L."/>
            <person name="Dong C."/>
            <person name="Song C."/>
            <person name="Wang X."/>
            <person name="Zheng X."/>
            <person name="Niu Y."/>
            <person name="Chen S."/>
            <person name="Feng W."/>
        </authorList>
    </citation>
    <scope>NUCLEOTIDE SEQUENCE [LARGE SCALE GENOMIC DNA]</scope>
    <source>
        <strain evidence="9">DH-2019</strain>
    </source>
</reference>
<evidence type="ECO:0000256" key="7">
    <source>
        <dbReference type="SAM" id="MobiDB-lite"/>
    </source>
</evidence>
<feature type="compositionally biased region" description="Low complexity" evidence="7">
    <location>
        <begin position="397"/>
        <end position="415"/>
    </location>
</feature>
<organism evidence="9 10">
    <name type="scientific">Rehmannia glutinosa</name>
    <name type="common">Chinese foxglove</name>
    <dbReference type="NCBI Taxonomy" id="99300"/>
    <lineage>
        <taxon>Eukaryota</taxon>
        <taxon>Viridiplantae</taxon>
        <taxon>Streptophyta</taxon>
        <taxon>Embryophyta</taxon>
        <taxon>Tracheophyta</taxon>
        <taxon>Spermatophyta</taxon>
        <taxon>Magnoliopsida</taxon>
        <taxon>eudicotyledons</taxon>
        <taxon>Gunneridae</taxon>
        <taxon>Pentapetalae</taxon>
        <taxon>asterids</taxon>
        <taxon>lamiids</taxon>
        <taxon>Lamiales</taxon>
        <taxon>Orobanchaceae</taxon>
        <taxon>Rehmannieae</taxon>
        <taxon>Rehmannia</taxon>
    </lineage>
</organism>
<evidence type="ECO:0000256" key="4">
    <source>
        <dbReference type="ARBA" id="ARBA00023163"/>
    </source>
</evidence>
<dbReference type="Gene3D" id="1.20.5.170">
    <property type="match status" value="1"/>
</dbReference>
<evidence type="ECO:0000313" key="10">
    <source>
        <dbReference type="Proteomes" id="UP001318860"/>
    </source>
</evidence>
<evidence type="ECO:0000259" key="8">
    <source>
        <dbReference type="PROSITE" id="PS50217"/>
    </source>
</evidence>
<evidence type="ECO:0000256" key="5">
    <source>
        <dbReference type="ARBA" id="ARBA00023242"/>
    </source>
</evidence>